<evidence type="ECO:0000256" key="2">
    <source>
        <dbReference type="ARBA" id="ARBA00022475"/>
    </source>
</evidence>
<dbReference type="RefSeq" id="WP_045277201.1">
    <property type="nucleotide sequence ID" value="NZ_BAAAUP010000002.1"/>
</dbReference>
<dbReference type="EMBL" id="JYIZ01000057">
    <property type="protein sequence ID" value="KJL37562.1"/>
    <property type="molecule type" value="Genomic_DNA"/>
</dbReference>
<feature type="transmembrane region" description="Helical" evidence="6">
    <location>
        <begin position="124"/>
        <end position="145"/>
    </location>
</feature>
<feature type="transmembrane region" description="Helical" evidence="6">
    <location>
        <begin position="187"/>
        <end position="208"/>
    </location>
</feature>
<dbReference type="Pfam" id="PF07690">
    <property type="entry name" value="MFS_1"/>
    <property type="match status" value="1"/>
</dbReference>
<dbReference type="PATRIC" id="fig|92835.4.peg.3352"/>
<evidence type="ECO:0000256" key="6">
    <source>
        <dbReference type="SAM" id="Phobius"/>
    </source>
</evidence>
<dbReference type="PROSITE" id="PS50850">
    <property type="entry name" value="MFS"/>
    <property type="match status" value="1"/>
</dbReference>
<comment type="caution">
    <text evidence="8">The sequence shown here is derived from an EMBL/GenBank/DDBJ whole genome shotgun (WGS) entry which is preliminary data.</text>
</comment>
<dbReference type="PANTHER" id="PTHR43124:SF4">
    <property type="entry name" value="SUGAR EFFLUX TRANSPORTER"/>
    <property type="match status" value="1"/>
</dbReference>
<feature type="transmembrane region" description="Helical" evidence="6">
    <location>
        <begin position="67"/>
        <end position="92"/>
    </location>
</feature>
<dbReference type="Gene3D" id="1.20.1250.20">
    <property type="entry name" value="MFS general substrate transporter like domains"/>
    <property type="match status" value="2"/>
</dbReference>
<keyword evidence="4 6" id="KW-1133">Transmembrane helix</keyword>
<dbReference type="GO" id="GO:0022857">
    <property type="term" value="F:transmembrane transporter activity"/>
    <property type="evidence" value="ECO:0007669"/>
    <property type="project" value="InterPro"/>
</dbReference>
<dbReference type="CDD" id="cd17324">
    <property type="entry name" value="MFS_NepI_like"/>
    <property type="match status" value="1"/>
</dbReference>
<dbReference type="InterPro" id="IPR011701">
    <property type="entry name" value="MFS"/>
</dbReference>
<feature type="domain" description="Major facilitator superfamily (MFS) profile" evidence="7">
    <location>
        <begin position="33"/>
        <end position="412"/>
    </location>
</feature>
<feature type="transmembrane region" description="Helical" evidence="6">
    <location>
        <begin position="229"/>
        <end position="249"/>
    </location>
</feature>
<evidence type="ECO:0000313" key="8">
    <source>
        <dbReference type="EMBL" id="KJL37562.1"/>
    </source>
</evidence>
<dbReference type="InterPro" id="IPR020846">
    <property type="entry name" value="MFS_dom"/>
</dbReference>
<dbReference type="AlphaFoldDB" id="A0A0M2GVL6"/>
<dbReference type="InterPro" id="IPR036259">
    <property type="entry name" value="MFS_trans_sf"/>
</dbReference>
<evidence type="ECO:0000259" key="7">
    <source>
        <dbReference type="PROSITE" id="PS50850"/>
    </source>
</evidence>
<keyword evidence="2" id="KW-1003">Cell membrane</keyword>
<evidence type="ECO:0000313" key="9">
    <source>
        <dbReference type="Proteomes" id="UP000033956"/>
    </source>
</evidence>
<keyword evidence="3 6" id="KW-0812">Transmembrane</keyword>
<sequence>MQQQRRLSPPFTRVRAIPHARAHRRPRDLPVVGLLALAAAIFIAQTAEFLPGGLVPHISDDLGVEAALVGQMISVFAFTVVLTTAPLSLAFAKAPRKPLVIASLAIVSLGNLGVALAPGLEWIMGARVVGAMAHGLFWAVVATYAVEIVPREKLGRATAYTAVGGSLAGILGIPIGNMLGEWFGWRIAFAVVALAGVATAAVLVRWLPAIGTKTSGANVTSTKSSWDRSAIGIAAVCFLILVLVLGQTAFGPYTTLWLEDVAGFERSMIPLYLMITGVAGAVGAVVAGNLYDRYPRATFALSGTVLTLSMVLLPVVASTGFSGALLAVAICSSMGFAGLPMMLQTRMMHTASPQLRRLAGAVQTTVFNVAIGGGAVIGGLVVVGPGVAVLPLLAAAAAVVTCLAAVLWDSLEAAASRRLASSSMV</sequence>
<keyword evidence="5 6" id="KW-0472">Membrane</keyword>
<dbReference type="GO" id="GO:0005886">
    <property type="term" value="C:plasma membrane"/>
    <property type="evidence" value="ECO:0007669"/>
    <property type="project" value="UniProtKB-SubCell"/>
</dbReference>
<feature type="transmembrane region" description="Helical" evidence="6">
    <location>
        <begin position="29"/>
        <end position="47"/>
    </location>
</feature>
<evidence type="ECO:0000256" key="1">
    <source>
        <dbReference type="ARBA" id="ARBA00004651"/>
    </source>
</evidence>
<dbReference type="OrthoDB" id="2810795at2"/>
<gene>
    <name evidence="8" type="primary">sotB</name>
    <name evidence="8" type="ORF">RS81_03319</name>
</gene>
<organism evidence="8 9">
    <name type="scientific">Microbacterium terrae</name>
    <dbReference type="NCBI Taxonomy" id="69369"/>
    <lineage>
        <taxon>Bacteria</taxon>
        <taxon>Bacillati</taxon>
        <taxon>Actinomycetota</taxon>
        <taxon>Actinomycetes</taxon>
        <taxon>Micrococcales</taxon>
        <taxon>Microbacteriaceae</taxon>
        <taxon>Microbacterium</taxon>
    </lineage>
</organism>
<feature type="transmembrane region" description="Helical" evidence="6">
    <location>
        <begin position="99"/>
        <end position="118"/>
    </location>
</feature>
<dbReference type="PANTHER" id="PTHR43124">
    <property type="entry name" value="PURINE EFFLUX PUMP PBUE"/>
    <property type="match status" value="1"/>
</dbReference>
<keyword evidence="9" id="KW-1185">Reference proteome</keyword>
<accession>A0A0M2GVL6</accession>
<proteinExistence type="predicted"/>
<feature type="transmembrane region" description="Helical" evidence="6">
    <location>
        <begin position="323"/>
        <end position="343"/>
    </location>
</feature>
<feature type="transmembrane region" description="Helical" evidence="6">
    <location>
        <begin position="389"/>
        <end position="408"/>
    </location>
</feature>
<dbReference type="Proteomes" id="UP000033956">
    <property type="component" value="Unassembled WGS sequence"/>
</dbReference>
<feature type="transmembrane region" description="Helical" evidence="6">
    <location>
        <begin position="157"/>
        <end position="175"/>
    </location>
</feature>
<feature type="transmembrane region" description="Helical" evidence="6">
    <location>
        <begin position="298"/>
        <end position="317"/>
    </location>
</feature>
<comment type="subcellular location">
    <subcellularLocation>
        <location evidence="1">Cell membrane</location>
        <topology evidence="1">Multi-pass membrane protein</topology>
    </subcellularLocation>
</comment>
<feature type="transmembrane region" description="Helical" evidence="6">
    <location>
        <begin position="269"/>
        <end position="291"/>
    </location>
</feature>
<evidence type="ECO:0000256" key="4">
    <source>
        <dbReference type="ARBA" id="ARBA00022989"/>
    </source>
</evidence>
<name>A0A0M2GVL6_9MICO</name>
<dbReference type="SUPFAM" id="SSF103473">
    <property type="entry name" value="MFS general substrate transporter"/>
    <property type="match status" value="1"/>
</dbReference>
<evidence type="ECO:0000256" key="3">
    <source>
        <dbReference type="ARBA" id="ARBA00022692"/>
    </source>
</evidence>
<dbReference type="STRING" id="92835.RS81_03319"/>
<feature type="transmembrane region" description="Helical" evidence="6">
    <location>
        <begin position="364"/>
        <end position="383"/>
    </location>
</feature>
<reference evidence="8 9" key="1">
    <citation type="submission" date="2015-02" db="EMBL/GenBank/DDBJ databases">
        <title>Draft genome sequences of ten Microbacterium spp. with emphasis on heavy metal contaminated environments.</title>
        <authorList>
            <person name="Corretto E."/>
        </authorList>
    </citation>
    <scope>NUCLEOTIDE SEQUENCE [LARGE SCALE GENOMIC DNA]</scope>
    <source>
        <strain evidence="8 9">DSM 12510</strain>
    </source>
</reference>
<dbReference type="InterPro" id="IPR050189">
    <property type="entry name" value="MFS_Efflux_Transporters"/>
</dbReference>
<protein>
    <submittedName>
        <fullName evidence="8">Sugar efflux transporter</fullName>
    </submittedName>
</protein>
<evidence type="ECO:0000256" key="5">
    <source>
        <dbReference type="ARBA" id="ARBA00023136"/>
    </source>
</evidence>